<protein>
    <submittedName>
        <fullName evidence="2">TonB-dependent receptor</fullName>
    </submittedName>
</protein>
<name>A0A4R4KLP4_9BACT</name>
<dbReference type="Proteomes" id="UP000295706">
    <property type="component" value="Unassembled WGS sequence"/>
</dbReference>
<feature type="signal peptide" evidence="1">
    <location>
        <begin position="1"/>
        <end position="25"/>
    </location>
</feature>
<keyword evidence="3" id="KW-1185">Reference proteome</keyword>
<evidence type="ECO:0000313" key="3">
    <source>
        <dbReference type="Proteomes" id="UP000295706"/>
    </source>
</evidence>
<keyword evidence="2" id="KW-0675">Receptor</keyword>
<reference evidence="2 3" key="1">
    <citation type="submission" date="2019-02" db="EMBL/GenBank/DDBJ databases">
        <title>Arundinibacter roseus gen. nov., sp. nov., a new member of the family Cytophagaceae.</title>
        <authorList>
            <person name="Szuroczki S."/>
            <person name="Khayer B."/>
            <person name="Sproer C."/>
            <person name="Toumi M."/>
            <person name="Szabo A."/>
            <person name="Felfoldi T."/>
            <person name="Schumann P."/>
            <person name="Toth E."/>
        </authorList>
    </citation>
    <scope>NUCLEOTIDE SEQUENCE [LARGE SCALE GENOMIC DNA]</scope>
    <source>
        <strain evidence="2 3">DMA-k-7a</strain>
    </source>
</reference>
<gene>
    <name evidence="2" type="ORF">EZE20_06245</name>
</gene>
<dbReference type="RefSeq" id="WP_132115625.1">
    <property type="nucleotide sequence ID" value="NZ_SMJU01000003.1"/>
</dbReference>
<organism evidence="2 3">
    <name type="scientific">Arundinibacter roseus</name>
    <dbReference type="NCBI Taxonomy" id="2070510"/>
    <lineage>
        <taxon>Bacteria</taxon>
        <taxon>Pseudomonadati</taxon>
        <taxon>Bacteroidota</taxon>
        <taxon>Cytophagia</taxon>
        <taxon>Cytophagales</taxon>
        <taxon>Spirosomataceae</taxon>
        <taxon>Arundinibacter</taxon>
    </lineage>
</organism>
<feature type="chain" id="PRO_5020634726" evidence="1">
    <location>
        <begin position="26"/>
        <end position="895"/>
    </location>
</feature>
<dbReference type="AlphaFoldDB" id="A0A4R4KLP4"/>
<sequence>MNLRSSFRLLILGLFCILCQRKAVAQTVLTGIVSDSAAVQTPLPGSTITIQLPENPAIIAFSTTSKEGKFRLSVQNSVDSLLIKVSQLGYETYQKKIPNRSQDFTILLREQAIALKEVVVIPDPIRKDGDTLSYQVGAFKTAADRTLSDVIKRLPGVSVEPGGRIMYQGKAINTYYIEGLDLLGGRYNLANENLPVGAVTEVQVIENHQPIRILDSLVASESAAINIKLKNALATTGSARIGGGASPMLWDVSATPLLLTRKLQMLVSYQTTNSGNDISRQLQVLTQDEPLHQADQSQKRQFQTPTKIGAVLPIPTPPFSSLRWLRNSAHVASVNLLRKLPGNFELRLNISYLNDWQQKFSQQRTTFLTASETISIEEQNRIRAHTHSAVTEFLVRKNEAQKYFTNRLIIRGRWNSEQGRLQLSNTPIFQQQQQRGWSLENDYANTWRMGRQLFTHQSYTSFLRNPQSLWVEPAHVTGFAVDSSRWRSLVQDVQMITFTSSNSLSFTKKYGQFYTLTPTLDATIQYQTLGSEGFLQDSMRQMNQALPDFFNDIRWFLTKIGGRMMVEYRKNNWRWTATLPLTNYQFSIRFPENQEQSVNRLSLEPALNLSYNFSSNWQMSTSARRSLRFGQTEDLQQGFLLRNYRTLQRRDTPLPVSDLIALTWSTRYRNVLTGLFANALVLEQLSTNNVLLTNELGNSGVIVRTALAYRNVSRFRWLQTQIGKHIAALKTQVSAGYEQNWLMVPQRINEVDQTLYSQAASPFFKASGTLTKWLDLEYTFKTNLIRNSVNTIALERGVQYQNTLRAGIYPVKQLYMGIVTDFYQNKLLAYQNRQHFSDVNIRYTLPNRKIDIAASLNNVFNTKELVYLSANALSYSATIFSLRPRQFLVNVSFPF</sequence>
<dbReference type="EMBL" id="SMJU01000003">
    <property type="protein sequence ID" value="TDB67541.1"/>
    <property type="molecule type" value="Genomic_DNA"/>
</dbReference>
<dbReference type="OrthoDB" id="603275at2"/>
<evidence type="ECO:0000313" key="2">
    <source>
        <dbReference type="EMBL" id="TDB67541.1"/>
    </source>
</evidence>
<keyword evidence="1" id="KW-0732">Signal</keyword>
<evidence type="ECO:0000256" key="1">
    <source>
        <dbReference type="SAM" id="SignalP"/>
    </source>
</evidence>
<comment type="caution">
    <text evidence="2">The sequence shown here is derived from an EMBL/GenBank/DDBJ whole genome shotgun (WGS) entry which is preliminary data.</text>
</comment>
<dbReference type="SUPFAM" id="SSF56935">
    <property type="entry name" value="Porins"/>
    <property type="match status" value="1"/>
</dbReference>
<proteinExistence type="predicted"/>
<accession>A0A4R4KLP4</accession>